<organism evidence="2">
    <name type="scientific">Arundo donax</name>
    <name type="common">Giant reed</name>
    <name type="synonym">Donax arundinaceus</name>
    <dbReference type="NCBI Taxonomy" id="35708"/>
    <lineage>
        <taxon>Eukaryota</taxon>
        <taxon>Viridiplantae</taxon>
        <taxon>Streptophyta</taxon>
        <taxon>Embryophyta</taxon>
        <taxon>Tracheophyta</taxon>
        <taxon>Spermatophyta</taxon>
        <taxon>Magnoliopsida</taxon>
        <taxon>Liliopsida</taxon>
        <taxon>Poales</taxon>
        <taxon>Poaceae</taxon>
        <taxon>PACMAD clade</taxon>
        <taxon>Arundinoideae</taxon>
        <taxon>Arundineae</taxon>
        <taxon>Arundo</taxon>
    </lineage>
</organism>
<evidence type="ECO:0000256" key="1">
    <source>
        <dbReference type="SAM" id="Phobius"/>
    </source>
</evidence>
<dbReference type="EMBL" id="GBRH01162567">
    <property type="protein sequence ID" value="JAE35329.1"/>
    <property type="molecule type" value="Transcribed_RNA"/>
</dbReference>
<keyword evidence="1" id="KW-1133">Transmembrane helix</keyword>
<proteinExistence type="predicted"/>
<sequence length="44" mass="5078">MVRLCSVMVISIVIYSETTISLLYLLLVVREYLISQIKNGVFTR</sequence>
<keyword evidence="1" id="KW-0472">Membrane</keyword>
<protein>
    <submittedName>
        <fullName evidence="2">Uncharacterized protein</fullName>
    </submittedName>
</protein>
<feature type="transmembrane region" description="Helical" evidence="1">
    <location>
        <begin position="6"/>
        <end position="29"/>
    </location>
</feature>
<accession>A0A0A9HHN1</accession>
<evidence type="ECO:0000313" key="2">
    <source>
        <dbReference type="EMBL" id="JAE35329.1"/>
    </source>
</evidence>
<keyword evidence="1" id="KW-0812">Transmembrane</keyword>
<reference evidence="2" key="1">
    <citation type="submission" date="2014-09" db="EMBL/GenBank/DDBJ databases">
        <authorList>
            <person name="Magalhaes I.L.F."/>
            <person name="Oliveira U."/>
            <person name="Santos F.R."/>
            <person name="Vidigal T.H.D.A."/>
            <person name="Brescovit A.D."/>
            <person name="Santos A.J."/>
        </authorList>
    </citation>
    <scope>NUCLEOTIDE SEQUENCE</scope>
    <source>
        <tissue evidence="2">Shoot tissue taken approximately 20 cm above the soil surface</tissue>
    </source>
</reference>
<reference evidence="2" key="2">
    <citation type="journal article" date="2015" name="Data Brief">
        <title>Shoot transcriptome of the giant reed, Arundo donax.</title>
        <authorList>
            <person name="Barrero R.A."/>
            <person name="Guerrero F.D."/>
            <person name="Moolhuijzen P."/>
            <person name="Goolsby J.A."/>
            <person name="Tidwell J."/>
            <person name="Bellgard S.E."/>
            <person name="Bellgard M.I."/>
        </authorList>
    </citation>
    <scope>NUCLEOTIDE SEQUENCE</scope>
    <source>
        <tissue evidence="2">Shoot tissue taken approximately 20 cm above the soil surface</tissue>
    </source>
</reference>
<dbReference type="AlphaFoldDB" id="A0A0A9HHN1"/>
<name>A0A0A9HHN1_ARUDO</name>